<protein>
    <submittedName>
        <fullName evidence="1">Uncharacterized protein</fullName>
    </submittedName>
</protein>
<dbReference type="AlphaFoldDB" id="A0A2N9H7B6"/>
<evidence type="ECO:0000313" key="1">
    <source>
        <dbReference type="EMBL" id="SPD07444.1"/>
    </source>
</evidence>
<reference evidence="1" key="1">
    <citation type="submission" date="2018-02" db="EMBL/GenBank/DDBJ databases">
        <authorList>
            <person name="Cohen D.B."/>
            <person name="Kent A.D."/>
        </authorList>
    </citation>
    <scope>NUCLEOTIDE SEQUENCE</scope>
</reference>
<organism evidence="1">
    <name type="scientific">Fagus sylvatica</name>
    <name type="common">Beechnut</name>
    <dbReference type="NCBI Taxonomy" id="28930"/>
    <lineage>
        <taxon>Eukaryota</taxon>
        <taxon>Viridiplantae</taxon>
        <taxon>Streptophyta</taxon>
        <taxon>Embryophyta</taxon>
        <taxon>Tracheophyta</taxon>
        <taxon>Spermatophyta</taxon>
        <taxon>Magnoliopsida</taxon>
        <taxon>eudicotyledons</taxon>
        <taxon>Gunneridae</taxon>
        <taxon>Pentapetalae</taxon>
        <taxon>rosids</taxon>
        <taxon>fabids</taxon>
        <taxon>Fagales</taxon>
        <taxon>Fagaceae</taxon>
        <taxon>Fagus</taxon>
    </lineage>
</organism>
<accession>A0A2N9H7B6</accession>
<sequence length="392" mass="44012">MRGRGSSFIGGVGTPCAASCRAARGLMPRDVWPFGAQNGSCAIPSESLRCLLSNDIRFAQIRVRTEELWLPKVEVSELFFCVFPAKIPAKRGKLLENRELRLAAGVAVFLMHPSSWINSQQAGRNPRAKAVVREERHVRFSARFPYFLSVFARTDDLTPDVGFRHSWYYWKACATLFFKVLDLRETELGLERYGPANRGHWSVFGLPEGNFPIEIPARPEKILTIREFHAVSEYVLFLKVMGSRITFQRFSRAWIAIVLDVGFRRSWCRRKACITFFFKVLALYSGELGFARCSPANRGHWNVSHVGGSFSDRDYGLTGGALDDPRVSRGVGQPNLVFSPVKPRSNLVKPPQTLGNVLRAPSRGSFDAADPCWVNPAQSGLPCFACRHPRKS</sequence>
<gene>
    <name evidence="1" type="ORF">FSB_LOCUS35326</name>
</gene>
<proteinExistence type="predicted"/>
<dbReference type="EMBL" id="OIVN01002913">
    <property type="protein sequence ID" value="SPD07444.1"/>
    <property type="molecule type" value="Genomic_DNA"/>
</dbReference>
<name>A0A2N9H7B6_FAGSY</name>